<feature type="domain" description="Zn(2)-C6 fungal-type" evidence="7">
    <location>
        <begin position="15"/>
        <end position="48"/>
    </location>
</feature>
<dbReference type="PROSITE" id="PS50048">
    <property type="entry name" value="ZN2_CY6_FUNGAL_2"/>
    <property type="match status" value="1"/>
</dbReference>
<dbReference type="GO" id="GO:0005634">
    <property type="term" value="C:nucleus"/>
    <property type="evidence" value="ECO:0007669"/>
    <property type="project" value="UniProtKB-SubCell"/>
</dbReference>
<sequence length="703" mass="77955">MNNNSNNRSCRAERACKPCRDLKVRCRPCAERDDICQKCQRSGAKCIFEEPRPRKKRETTAGSDSHHDAIVTALAAQVSELTSKLERSQQGRSSDLGHDLNGSDSATIPMLESASHVPSSRSAKPSDARLAFNGPDEPVLNRLLRSGLLTIDAASGYLSKYGQMCPYSPFAIISPDSTIQSLSQDHPFFLHAILCVSSGSDRPLQKLLEQDFHERLLRTTTIEGEKSIDLLQAFVVYLAWYHFFYIPMKQQFNQMLQIAISMCVDMGLDHGPSEAAARKIGLQLDHHYSVGGARNDRFFSKAARRAYIGCYYLSATSAWIWRKPNNVPFSSYMLECAQSLADNPEYDTDVLILPLLRMQVLGDEYHNILLSGNFAYSGPLSSVRLEATLSTFRTKMDEILQLSTEEYNLITTLASHFSSSHAHEMDLLNPCLSNKCPETGSGGSHGQRSSTASSQNDILSVCLHAAVSFLETFLSLPPTEYEKLSVLQWWGLICNTAFLYRLSLGTPQLRAWNVSAARSVAKLEIYIDLLCYRLQSVTRSPTTEAPMGRDLFSLMGPIFANVKATYERLKRLPHLSSDLHEQPAHANVFGLEGRDPSLIPVTPATAPKIASAETATKRLPKSDTHPSRCPAFKFWSRAEDISLGINSNNDGAGQWGLPESMDISSALSDLDSLEADNLSCWLQDIPELPPEIEMSDFAHSSDL</sequence>
<dbReference type="VEuPathDB" id="FungiDB:Z520_05491"/>
<dbReference type="STRING" id="1442371.A0A0D2HAV6"/>
<dbReference type="Gene3D" id="4.10.240.10">
    <property type="entry name" value="Zn(2)-C6 fungal-type DNA-binding domain"/>
    <property type="match status" value="1"/>
</dbReference>
<keyword evidence="9" id="KW-1185">Reference proteome</keyword>
<keyword evidence="5" id="KW-0539">Nucleus</keyword>
<reference evidence="8 9" key="1">
    <citation type="submission" date="2015-01" db="EMBL/GenBank/DDBJ databases">
        <title>The Genome Sequence of Fonsecaea multimorphosa CBS 102226.</title>
        <authorList>
            <consortium name="The Broad Institute Genomics Platform"/>
            <person name="Cuomo C."/>
            <person name="de Hoog S."/>
            <person name="Gorbushina A."/>
            <person name="Stielow B."/>
            <person name="Teixiera M."/>
            <person name="Abouelleil A."/>
            <person name="Chapman S.B."/>
            <person name="Priest M."/>
            <person name="Young S.K."/>
            <person name="Wortman J."/>
            <person name="Nusbaum C."/>
            <person name="Birren B."/>
        </authorList>
    </citation>
    <scope>NUCLEOTIDE SEQUENCE [LARGE SCALE GENOMIC DNA]</scope>
    <source>
        <strain evidence="8 9">CBS 102226</strain>
    </source>
</reference>
<dbReference type="SUPFAM" id="SSF57701">
    <property type="entry name" value="Zn2/Cys6 DNA-binding domain"/>
    <property type="match status" value="1"/>
</dbReference>
<gene>
    <name evidence="8" type="ORF">Z520_05491</name>
</gene>
<dbReference type="InterPro" id="IPR051089">
    <property type="entry name" value="prtT"/>
</dbReference>
<dbReference type="GO" id="GO:0000981">
    <property type="term" value="F:DNA-binding transcription factor activity, RNA polymerase II-specific"/>
    <property type="evidence" value="ECO:0007669"/>
    <property type="project" value="InterPro"/>
</dbReference>
<dbReference type="Proteomes" id="UP000053411">
    <property type="component" value="Unassembled WGS sequence"/>
</dbReference>
<dbReference type="GeneID" id="27711237"/>
<feature type="region of interest" description="Disordered" evidence="6">
    <location>
        <begin position="81"/>
        <end position="132"/>
    </location>
</feature>
<evidence type="ECO:0000313" key="9">
    <source>
        <dbReference type="Proteomes" id="UP000053411"/>
    </source>
</evidence>
<dbReference type="EMBL" id="KN848070">
    <property type="protein sequence ID" value="KIX99030.1"/>
    <property type="molecule type" value="Genomic_DNA"/>
</dbReference>
<evidence type="ECO:0000256" key="2">
    <source>
        <dbReference type="ARBA" id="ARBA00023015"/>
    </source>
</evidence>
<evidence type="ECO:0000256" key="3">
    <source>
        <dbReference type="ARBA" id="ARBA00023125"/>
    </source>
</evidence>
<evidence type="ECO:0000256" key="6">
    <source>
        <dbReference type="SAM" id="MobiDB-lite"/>
    </source>
</evidence>
<dbReference type="PROSITE" id="PS00463">
    <property type="entry name" value="ZN2_CY6_FUNGAL_1"/>
    <property type="match status" value="1"/>
</dbReference>
<dbReference type="PANTHER" id="PTHR31845:SF10">
    <property type="entry name" value="ZN(II)2CYS6 TRANSCRIPTION FACTOR (EUROFUNG)"/>
    <property type="match status" value="1"/>
</dbReference>
<organism evidence="8 9">
    <name type="scientific">Fonsecaea multimorphosa CBS 102226</name>
    <dbReference type="NCBI Taxonomy" id="1442371"/>
    <lineage>
        <taxon>Eukaryota</taxon>
        <taxon>Fungi</taxon>
        <taxon>Dikarya</taxon>
        <taxon>Ascomycota</taxon>
        <taxon>Pezizomycotina</taxon>
        <taxon>Eurotiomycetes</taxon>
        <taxon>Chaetothyriomycetidae</taxon>
        <taxon>Chaetothyriales</taxon>
        <taxon>Herpotrichiellaceae</taxon>
        <taxon>Fonsecaea</taxon>
    </lineage>
</organism>
<protein>
    <recommendedName>
        <fullName evidence="7">Zn(2)-C6 fungal-type domain-containing protein</fullName>
    </recommendedName>
</protein>
<comment type="subcellular location">
    <subcellularLocation>
        <location evidence="1">Nucleus</location>
    </subcellularLocation>
</comment>
<keyword evidence="2" id="KW-0805">Transcription regulation</keyword>
<name>A0A0D2HAV6_9EURO</name>
<evidence type="ECO:0000256" key="4">
    <source>
        <dbReference type="ARBA" id="ARBA00023163"/>
    </source>
</evidence>
<dbReference type="OrthoDB" id="5424793at2759"/>
<dbReference type="InterPro" id="IPR036864">
    <property type="entry name" value="Zn2-C6_fun-type_DNA-bd_sf"/>
</dbReference>
<proteinExistence type="predicted"/>
<dbReference type="AlphaFoldDB" id="A0A0D2HAV6"/>
<evidence type="ECO:0000256" key="1">
    <source>
        <dbReference type="ARBA" id="ARBA00004123"/>
    </source>
</evidence>
<evidence type="ECO:0000313" key="8">
    <source>
        <dbReference type="EMBL" id="KIX99030.1"/>
    </source>
</evidence>
<dbReference type="GO" id="GO:0000976">
    <property type="term" value="F:transcription cis-regulatory region binding"/>
    <property type="evidence" value="ECO:0007669"/>
    <property type="project" value="TreeGrafter"/>
</dbReference>
<dbReference type="RefSeq" id="XP_016633153.1">
    <property type="nucleotide sequence ID" value="XM_016775994.1"/>
</dbReference>
<dbReference type="CDD" id="cd12148">
    <property type="entry name" value="fungal_TF_MHR"/>
    <property type="match status" value="1"/>
</dbReference>
<accession>A0A0D2HAV6</accession>
<keyword evidence="3" id="KW-0238">DNA-binding</keyword>
<dbReference type="PANTHER" id="PTHR31845">
    <property type="entry name" value="FINGER DOMAIN PROTEIN, PUTATIVE-RELATED"/>
    <property type="match status" value="1"/>
</dbReference>
<dbReference type="CDD" id="cd00067">
    <property type="entry name" value="GAL4"/>
    <property type="match status" value="1"/>
</dbReference>
<keyword evidence="4" id="KW-0804">Transcription</keyword>
<dbReference type="InterPro" id="IPR001138">
    <property type="entry name" value="Zn2Cys6_DnaBD"/>
</dbReference>
<evidence type="ECO:0000259" key="7">
    <source>
        <dbReference type="PROSITE" id="PS50048"/>
    </source>
</evidence>
<dbReference type="GO" id="GO:0008270">
    <property type="term" value="F:zinc ion binding"/>
    <property type="evidence" value="ECO:0007669"/>
    <property type="project" value="InterPro"/>
</dbReference>
<evidence type="ECO:0000256" key="5">
    <source>
        <dbReference type="ARBA" id="ARBA00023242"/>
    </source>
</evidence>